<organism evidence="2 3">
    <name type="scientific">Batillaria attramentaria</name>
    <dbReference type="NCBI Taxonomy" id="370345"/>
    <lineage>
        <taxon>Eukaryota</taxon>
        <taxon>Metazoa</taxon>
        <taxon>Spiralia</taxon>
        <taxon>Lophotrochozoa</taxon>
        <taxon>Mollusca</taxon>
        <taxon>Gastropoda</taxon>
        <taxon>Caenogastropoda</taxon>
        <taxon>Sorbeoconcha</taxon>
        <taxon>Cerithioidea</taxon>
        <taxon>Batillariidae</taxon>
        <taxon>Batillaria</taxon>
    </lineage>
</organism>
<protein>
    <submittedName>
        <fullName evidence="2">Uncharacterized protein</fullName>
    </submittedName>
</protein>
<keyword evidence="1" id="KW-0812">Transmembrane</keyword>
<reference evidence="2 3" key="1">
    <citation type="journal article" date="2023" name="Sci. Data">
        <title>Genome assembly of the Korean intertidal mud-creeper Batillaria attramentaria.</title>
        <authorList>
            <person name="Patra A.K."/>
            <person name="Ho P.T."/>
            <person name="Jun S."/>
            <person name="Lee S.J."/>
            <person name="Kim Y."/>
            <person name="Won Y.J."/>
        </authorList>
    </citation>
    <scope>NUCLEOTIDE SEQUENCE [LARGE SCALE GENOMIC DNA]</scope>
    <source>
        <strain evidence="2">Wonlab-2016</strain>
    </source>
</reference>
<dbReference type="InterPro" id="IPR011735">
    <property type="entry name" value="WlaTC/HtrL_glycosyltransf"/>
</dbReference>
<proteinExistence type="predicted"/>
<feature type="transmembrane region" description="Helical" evidence="1">
    <location>
        <begin position="74"/>
        <end position="92"/>
    </location>
</feature>
<evidence type="ECO:0000313" key="2">
    <source>
        <dbReference type="EMBL" id="KAK7502618.1"/>
    </source>
</evidence>
<keyword evidence="3" id="KW-1185">Reference proteome</keyword>
<evidence type="ECO:0000313" key="3">
    <source>
        <dbReference type="Proteomes" id="UP001519460"/>
    </source>
</evidence>
<accession>A0ABD0LTV3</accession>
<dbReference type="Proteomes" id="UP001519460">
    <property type="component" value="Unassembled WGS sequence"/>
</dbReference>
<name>A0ABD0LTV3_9CAEN</name>
<feature type="non-terminal residue" evidence="2">
    <location>
        <position position="1"/>
    </location>
</feature>
<feature type="non-terminal residue" evidence="2">
    <location>
        <position position="396"/>
    </location>
</feature>
<sequence length="396" mass="46095">ALICHKHLEQRVGDTVNIQPRIITELCNRSRPVLVVVAVAVRVVSPAYCARALSHLRDAAVCWLMGAMYRLKKHYKAVLIVVFLIAIFIIVSEIPGPRARIRQYVVMRRQSVIPGEAIWLIPQRPPCLWPFLLFRRFPKLSSTDNTDLTIVTAYLNLGHMGKAGSTFGLYKYLRWAGVFQYVQNPVVVYTDSEQVENMFLETRRHLTNKTRIIRVHRSELSAFRDVERIRILFENPDYPKHQPNTVFPEYPCSQHAKFEFVQDALHKEYFSFTKYIAWVDIGYFRYLTNRRRKFWVVVPPDLDDAKVAVTQVYRPDFSLTPEDVFKGNLVWVGGGMSIATRPVFAKYAEEYQTATSKFLGEGLSNTDQQVVYSMFTDVNMWTQRLETKLQTYSWDF</sequence>
<dbReference type="AlphaFoldDB" id="A0ABD0LTV3"/>
<evidence type="ECO:0000256" key="1">
    <source>
        <dbReference type="SAM" id="Phobius"/>
    </source>
</evidence>
<keyword evidence="1" id="KW-0472">Membrane</keyword>
<dbReference type="EMBL" id="JACVVK020000025">
    <property type="protein sequence ID" value="KAK7502618.1"/>
    <property type="molecule type" value="Genomic_DNA"/>
</dbReference>
<dbReference type="Pfam" id="PF09612">
    <property type="entry name" value="HtrL_YibB"/>
    <property type="match status" value="1"/>
</dbReference>
<comment type="caution">
    <text evidence="2">The sequence shown here is derived from an EMBL/GenBank/DDBJ whole genome shotgun (WGS) entry which is preliminary data.</text>
</comment>
<keyword evidence="1" id="KW-1133">Transmembrane helix</keyword>
<gene>
    <name evidence="2" type="ORF">BaRGS_00006193</name>
</gene>